<dbReference type="InterPro" id="IPR011761">
    <property type="entry name" value="ATP-grasp"/>
</dbReference>
<dbReference type="Gene3D" id="3.30.470.20">
    <property type="entry name" value="ATP-grasp fold, B domain"/>
    <property type="match status" value="1"/>
</dbReference>
<dbReference type="PROSITE" id="PS50975">
    <property type="entry name" value="ATP_GRASP"/>
    <property type="match status" value="1"/>
</dbReference>
<feature type="domain" description="ATP-grasp" evidence="2">
    <location>
        <begin position="129"/>
        <end position="319"/>
    </location>
</feature>
<evidence type="ECO:0000313" key="3">
    <source>
        <dbReference type="EMBL" id="WNF30740.1"/>
    </source>
</evidence>
<dbReference type="InterPro" id="IPR004218">
    <property type="entry name" value="GSHS_ATP-bd"/>
</dbReference>
<keyword evidence="1" id="KW-0067">ATP-binding</keyword>
<keyword evidence="4" id="KW-1185">Reference proteome</keyword>
<dbReference type="EMBL" id="CP134500">
    <property type="protein sequence ID" value="WNF30740.1"/>
    <property type="molecule type" value="Genomic_DNA"/>
</dbReference>
<accession>A0ABY9W3K5</accession>
<dbReference type="PANTHER" id="PTHR21621:SF0">
    <property type="entry name" value="BETA-CITRYLGLUTAMATE SYNTHASE B-RELATED"/>
    <property type="match status" value="1"/>
</dbReference>
<dbReference type="PANTHER" id="PTHR21621">
    <property type="entry name" value="RIBOSOMAL PROTEIN S6 MODIFICATION PROTEIN"/>
    <property type="match status" value="1"/>
</dbReference>
<dbReference type="SUPFAM" id="SSF56059">
    <property type="entry name" value="Glutathione synthetase ATP-binding domain-like"/>
    <property type="match status" value="1"/>
</dbReference>
<name>A0ABY9W3K5_9ACTN</name>
<sequence length="333" mass="36445">MKNAATGTSARPRLVWITTPDNYDPHVQEQLKRGGSERLDMLTAAGFDVRVVHSCDIVPVWNGRPRLLHGEEDLLARYAGFLVTSWTWDPAIARHIEAITRTVRASDCVLLTDGTLDPEAFGLDKLAMYHHAAALGAPVLPTVSVPFGRYARRALDAVRTQLPPGPYVVKPRSMAMGYGVLKADTVQHLGASIDLMAPGGLGCLVQPYLPDSGDVRVYVHEGRMIAALLREPAGQTYLANVSQGGSGSGYEPPAEIADLSERLARSLHSDYLCVDWLISGDSYTFNEWMTVSAAYEDLPPSTRKLVAQALVQYINRRLDEGGVPRQRTHGERC</sequence>
<evidence type="ECO:0000259" key="2">
    <source>
        <dbReference type="PROSITE" id="PS50975"/>
    </source>
</evidence>
<evidence type="ECO:0000313" key="4">
    <source>
        <dbReference type="Proteomes" id="UP001303236"/>
    </source>
</evidence>
<proteinExistence type="predicted"/>
<reference evidence="3 4" key="1">
    <citation type="submission" date="2023-09" db="EMBL/GenBank/DDBJ databases">
        <title>Genome completion map analysis of the actinomycetes C11-1.</title>
        <authorList>
            <person name="Qin P."/>
            <person name="Guan P."/>
        </authorList>
    </citation>
    <scope>NUCLEOTIDE SEQUENCE [LARGE SCALE GENOMIC DNA]</scope>
    <source>
        <strain evidence="3 4">C11-1</strain>
    </source>
</reference>
<dbReference type="Pfam" id="PF02955">
    <property type="entry name" value="GSH-S_ATP"/>
    <property type="match status" value="1"/>
</dbReference>
<gene>
    <name evidence="3" type="ORF">RI138_30105</name>
</gene>
<evidence type="ECO:0000256" key="1">
    <source>
        <dbReference type="PROSITE-ProRule" id="PRU00409"/>
    </source>
</evidence>
<dbReference type="Proteomes" id="UP001303236">
    <property type="component" value="Chromosome"/>
</dbReference>
<protein>
    <recommendedName>
        <fullName evidence="2">ATP-grasp domain-containing protein</fullName>
    </recommendedName>
</protein>
<organism evidence="3 4">
    <name type="scientific">Streptomyces durocortorensis</name>
    <dbReference type="NCBI Taxonomy" id="2811104"/>
    <lineage>
        <taxon>Bacteria</taxon>
        <taxon>Bacillati</taxon>
        <taxon>Actinomycetota</taxon>
        <taxon>Actinomycetes</taxon>
        <taxon>Kitasatosporales</taxon>
        <taxon>Streptomycetaceae</taxon>
        <taxon>Streptomyces</taxon>
    </lineage>
</organism>
<keyword evidence="1" id="KW-0547">Nucleotide-binding</keyword>